<evidence type="ECO:0008006" key="3">
    <source>
        <dbReference type="Google" id="ProtNLM"/>
    </source>
</evidence>
<dbReference type="GeneID" id="33896341"/>
<dbReference type="RefSeq" id="WP_011984061.1">
    <property type="nucleotide sequence ID" value="NC_009674.1"/>
</dbReference>
<evidence type="ECO:0000313" key="1">
    <source>
        <dbReference type="EMBL" id="ABS21308.1"/>
    </source>
</evidence>
<gene>
    <name evidence="1" type="ordered locus">Bcer98_0979</name>
</gene>
<dbReference type="KEGG" id="bcy:Bcer98_0979"/>
<proteinExistence type="predicted"/>
<organism evidence="1 2">
    <name type="scientific">Bacillus cytotoxicus (strain DSM 22905 / CIP 110041 / 391-98 / NVH 391-98)</name>
    <dbReference type="NCBI Taxonomy" id="315749"/>
    <lineage>
        <taxon>Bacteria</taxon>
        <taxon>Bacillati</taxon>
        <taxon>Bacillota</taxon>
        <taxon>Bacilli</taxon>
        <taxon>Bacillales</taxon>
        <taxon>Bacillaceae</taxon>
        <taxon>Bacillus</taxon>
        <taxon>Bacillus cereus group</taxon>
    </lineage>
</organism>
<reference evidence="1 2" key="1">
    <citation type="journal article" date="2008" name="Chem. Biol. Interact.">
        <title>Extending the Bacillus cereus group genomics to putative food-borne pathogens of different toxicity.</title>
        <authorList>
            <person name="Lapidus A."/>
            <person name="Goltsman E."/>
            <person name="Auger S."/>
            <person name="Galleron N."/>
            <person name="Segurens B."/>
            <person name="Dossat C."/>
            <person name="Land M.L."/>
            <person name="Broussolle V."/>
            <person name="Brillard J."/>
            <person name="Guinebretiere M.H."/>
            <person name="Sanchis V."/>
            <person name="Nguen-The C."/>
            <person name="Lereclus D."/>
            <person name="Richardson P."/>
            <person name="Wincker P."/>
            <person name="Weissenbach J."/>
            <person name="Ehrlich S.D."/>
            <person name="Sorokin A."/>
        </authorList>
    </citation>
    <scope>NUCLEOTIDE SEQUENCE [LARGE SCALE GENOMIC DNA]</scope>
    <source>
        <strain evidence="2">DSM 22905 / CIP 110041 / 391-98 / NVH 391-98</strain>
    </source>
</reference>
<dbReference type="Proteomes" id="UP000002300">
    <property type="component" value="Chromosome"/>
</dbReference>
<dbReference type="HOGENOM" id="CLU_149803_0_0_9"/>
<dbReference type="Pfam" id="PF13024">
    <property type="entry name" value="DUF3884"/>
    <property type="match status" value="1"/>
</dbReference>
<protein>
    <recommendedName>
        <fullName evidence="3">DUF3884 domain-containing protein</fullName>
    </recommendedName>
</protein>
<name>A7GMF0_BACCN</name>
<dbReference type="AlphaFoldDB" id="A7GMF0"/>
<keyword evidence="2" id="KW-1185">Reference proteome</keyword>
<accession>A7GMF0</accession>
<sequence>MFKKKIFNAINKIDNVLVPKIYQVKFENNPSIKLEDYPDLYELGEWLSYSTKSWGCHSKLNKVEFENEFFTITNLTENEVKITYGGEGMNPFFPGWRQSVNEKKD</sequence>
<evidence type="ECO:0000313" key="2">
    <source>
        <dbReference type="Proteomes" id="UP000002300"/>
    </source>
</evidence>
<dbReference type="OrthoDB" id="2893589at2"/>
<dbReference type="EMBL" id="CP000764">
    <property type="protein sequence ID" value="ABS21308.1"/>
    <property type="molecule type" value="Genomic_DNA"/>
</dbReference>
<dbReference type="InterPro" id="IPR024979">
    <property type="entry name" value="DUF3884"/>
</dbReference>